<sequence length="213" mass="24541">MARWISLINLRGVYTSPPLPIPINCDGAMTKITWESDAPKNTQVIIQTRVSFDGGYHWTEWRNCVNGGQIPEINEDTGLYGASIVYRVLMQSKAYEHKPVFKSVTFYFEPVLVFDNKGDLPCRPEIWITKKGNGDFSIVNLTHNNEEFKFNNLIDGETVFVDNENQDIETSLAVTYRYKDFNDNFLSFPVGKNVLRVHGIADIKFRYQFKLLQ</sequence>
<keyword evidence="3" id="KW-1185">Reference proteome</keyword>
<dbReference type="InterPro" id="IPR048276">
    <property type="entry name" value="Phage_tail-like_C"/>
</dbReference>
<dbReference type="Proteomes" id="UP000267017">
    <property type="component" value="Unassembled WGS sequence"/>
</dbReference>
<dbReference type="RefSeq" id="WP_128634192.1">
    <property type="nucleotide sequence ID" value="NZ_RRCN01000001.1"/>
</dbReference>
<protein>
    <recommendedName>
        <fullName evidence="1">Phage tail-like C-terminal domain-containing protein</fullName>
    </recommendedName>
</protein>
<reference evidence="2 3" key="1">
    <citation type="submission" date="2018-11" db="EMBL/GenBank/DDBJ databases">
        <title>Genome sequencing of Paenibacillus sp. KCOM 3021 (= ChDC PVNT-B20).</title>
        <authorList>
            <person name="Kook J.-K."/>
            <person name="Park S.-N."/>
            <person name="Lim Y.K."/>
        </authorList>
    </citation>
    <scope>NUCLEOTIDE SEQUENCE [LARGE SCALE GENOMIC DNA]</scope>
    <source>
        <strain evidence="2 3">KCOM 3021</strain>
    </source>
</reference>
<evidence type="ECO:0000313" key="3">
    <source>
        <dbReference type="Proteomes" id="UP000267017"/>
    </source>
</evidence>
<gene>
    <name evidence="2" type="ORF">EHV15_28400</name>
</gene>
<dbReference type="AlphaFoldDB" id="A0A3P3U9P8"/>
<dbReference type="Pfam" id="PF20753">
    <property type="entry name" value="DUF6558_C"/>
    <property type="match status" value="1"/>
</dbReference>
<accession>A0A3P3U9P8</accession>
<evidence type="ECO:0000313" key="2">
    <source>
        <dbReference type="EMBL" id="RRJ66406.1"/>
    </source>
</evidence>
<comment type="caution">
    <text evidence="2">The sequence shown here is derived from an EMBL/GenBank/DDBJ whole genome shotgun (WGS) entry which is preliminary data.</text>
</comment>
<dbReference type="OrthoDB" id="2587378at2"/>
<dbReference type="EMBL" id="RRCN01000001">
    <property type="protein sequence ID" value="RRJ66406.1"/>
    <property type="molecule type" value="Genomic_DNA"/>
</dbReference>
<organism evidence="2 3">
    <name type="scientific">Paenibacillus oralis</name>
    <dbReference type="NCBI Taxonomy" id="2490856"/>
    <lineage>
        <taxon>Bacteria</taxon>
        <taxon>Bacillati</taxon>
        <taxon>Bacillota</taxon>
        <taxon>Bacilli</taxon>
        <taxon>Bacillales</taxon>
        <taxon>Paenibacillaceae</taxon>
        <taxon>Paenibacillus</taxon>
    </lineage>
</organism>
<evidence type="ECO:0000259" key="1">
    <source>
        <dbReference type="Pfam" id="PF20753"/>
    </source>
</evidence>
<feature type="domain" description="Phage tail-like C-terminal" evidence="1">
    <location>
        <begin position="124"/>
        <end position="207"/>
    </location>
</feature>
<name>A0A3P3U9P8_9BACL</name>
<proteinExistence type="predicted"/>